<keyword evidence="3" id="KW-0677">Repeat</keyword>
<accession>A0A3P7JXA7</accession>
<evidence type="ECO:0000256" key="5">
    <source>
        <dbReference type="ARBA" id="ARBA00023242"/>
    </source>
</evidence>
<dbReference type="InterPro" id="IPR011990">
    <property type="entry name" value="TPR-like_helical_dom_sf"/>
</dbReference>
<keyword evidence="7" id="KW-1185">Reference proteome</keyword>
<dbReference type="Gene3D" id="1.25.40.10">
    <property type="entry name" value="Tetratricopeptide repeat domain"/>
    <property type="match status" value="1"/>
</dbReference>
<organism evidence="6 7">
    <name type="scientific">Strongylus vulgaris</name>
    <name type="common">Blood worm</name>
    <dbReference type="NCBI Taxonomy" id="40348"/>
    <lineage>
        <taxon>Eukaryota</taxon>
        <taxon>Metazoa</taxon>
        <taxon>Ecdysozoa</taxon>
        <taxon>Nematoda</taxon>
        <taxon>Chromadorea</taxon>
        <taxon>Rhabditida</taxon>
        <taxon>Rhabditina</taxon>
        <taxon>Rhabditomorpha</taxon>
        <taxon>Strongyloidea</taxon>
        <taxon>Strongylidae</taxon>
        <taxon>Strongylus</taxon>
    </lineage>
</organism>
<dbReference type="OrthoDB" id="6921389at2759"/>
<sequence>MELVQWACGVDPAFAREKFEDAVTAIGLRVDVGAMIWQSYLCFEEALLGEKDDPARIQSFYDRMLERHPDDENAWFDYGQWCETKLKIHSVTCRVYKRAVRHCPYSCALWQQTLLALERAGAAAEEIDEMWISARE</sequence>
<gene>
    <name evidence="6" type="ORF">SVUK_LOCUS20741</name>
</gene>
<keyword evidence="5" id="KW-0539">Nucleus</keyword>
<dbReference type="InterPro" id="IPR003107">
    <property type="entry name" value="HAT"/>
</dbReference>
<evidence type="ECO:0008006" key="8">
    <source>
        <dbReference type="Google" id="ProtNLM"/>
    </source>
</evidence>
<dbReference type="GO" id="GO:0006396">
    <property type="term" value="P:RNA processing"/>
    <property type="evidence" value="ECO:0007669"/>
    <property type="project" value="InterPro"/>
</dbReference>
<protein>
    <recommendedName>
        <fullName evidence="8">Suppressor of forked domain-containing protein</fullName>
    </recommendedName>
</protein>
<dbReference type="AlphaFoldDB" id="A0A3P7JXA7"/>
<comment type="subcellular location">
    <subcellularLocation>
        <location evidence="1">Nucleus</location>
    </subcellularLocation>
</comment>
<reference evidence="6 7" key="1">
    <citation type="submission" date="2018-11" db="EMBL/GenBank/DDBJ databases">
        <authorList>
            <consortium name="Pathogen Informatics"/>
        </authorList>
    </citation>
    <scope>NUCLEOTIDE SEQUENCE [LARGE SCALE GENOMIC DNA]</scope>
</reference>
<proteinExistence type="predicted"/>
<evidence type="ECO:0000256" key="1">
    <source>
        <dbReference type="ARBA" id="ARBA00004123"/>
    </source>
</evidence>
<evidence type="ECO:0000313" key="7">
    <source>
        <dbReference type="Proteomes" id="UP000270094"/>
    </source>
</evidence>
<keyword evidence="2" id="KW-0507">mRNA processing</keyword>
<dbReference type="EMBL" id="UYYB01144695">
    <property type="protein sequence ID" value="VDM85743.1"/>
    <property type="molecule type" value="Genomic_DNA"/>
</dbReference>
<evidence type="ECO:0000313" key="6">
    <source>
        <dbReference type="EMBL" id="VDM85743.1"/>
    </source>
</evidence>
<dbReference type="InterPro" id="IPR059164">
    <property type="entry name" value="HAT_PRP39_C"/>
</dbReference>
<dbReference type="SMART" id="SM00386">
    <property type="entry name" value="HAT"/>
    <property type="match status" value="3"/>
</dbReference>
<dbReference type="Proteomes" id="UP000270094">
    <property type="component" value="Unassembled WGS sequence"/>
</dbReference>
<feature type="non-terminal residue" evidence="6">
    <location>
        <position position="136"/>
    </location>
</feature>
<evidence type="ECO:0000256" key="2">
    <source>
        <dbReference type="ARBA" id="ARBA00022664"/>
    </source>
</evidence>
<keyword evidence="4" id="KW-0508">mRNA splicing</keyword>
<name>A0A3P7JXA7_STRVU</name>
<evidence type="ECO:0000256" key="4">
    <source>
        <dbReference type="ARBA" id="ARBA00023187"/>
    </source>
</evidence>
<dbReference type="SUPFAM" id="SSF48452">
    <property type="entry name" value="TPR-like"/>
    <property type="match status" value="1"/>
</dbReference>
<evidence type="ECO:0000256" key="3">
    <source>
        <dbReference type="ARBA" id="ARBA00022737"/>
    </source>
</evidence>
<dbReference type="Pfam" id="PF23241">
    <property type="entry name" value="HAT_PRP39_C"/>
    <property type="match status" value="1"/>
</dbReference>